<dbReference type="HAMAP" id="MF_01151">
    <property type="entry name" value="GrpE"/>
    <property type="match status" value="1"/>
</dbReference>
<dbReference type="AlphaFoldDB" id="A0A3E1K5C2"/>
<dbReference type="GO" id="GO:0005829">
    <property type="term" value="C:cytosol"/>
    <property type="evidence" value="ECO:0007669"/>
    <property type="project" value="TreeGrafter"/>
</dbReference>
<dbReference type="PRINTS" id="PR00773">
    <property type="entry name" value="GRPEPROTEIN"/>
</dbReference>
<dbReference type="GO" id="GO:0000774">
    <property type="term" value="F:adenyl-nucleotide exchange factor activity"/>
    <property type="evidence" value="ECO:0007669"/>
    <property type="project" value="InterPro"/>
</dbReference>
<organism evidence="14 15">
    <name type="scientific">Wenzhouxiangella sediminis</name>
    <dbReference type="NCBI Taxonomy" id="1792836"/>
    <lineage>
        <taxon>Bacteria</taxon>
        <taxon>Pseudomonadati</taxon>
        <taxon>Pseudomonadota</taxon>
        <taxon>Gammaproteobacteria</taxon>
        <taxon>Chromatiales</taxon>
        <taxon>Wenzhouxiangellaceae</taxon>
        <taxon>Wenzhouxiangella</taxon>
    </lineage>
</organism>
<evidence type="ECO:0000256" key="2">
    <source>
        <dbReference type="ARBA" id="ARBA00009054"/>
    </source>
</evidence>
<evidence type="ECO:0000256" key="5">
    <source>
        <dbReference type="ARBA" id="ARBA00023016"/>
    </source>
</evidence>
<accession>A0A3E1K5C2</accession>
<dbReference type="GO" id="GO:0051082">
    <property type="term" value="F:unfolded protein binding"/>
    <property type="evidence" value="ECO:0007669"/>
    <property type="project" value="TreeGrafter"/>
</dbReference>
<feature type="region of interest" description="Disordered" evidence="13">
    <location>
        <begin position="1"/>
        <end position="50"/>
    </location>
</feature>
<proteinExistence type="inferred from homology"/>
<evidence type="ECO:0000256" key="3">
    <source>
        <dbReference type="ARBA" id="ARBA00011738"/>
    </source>
</evidence>
<feature type="compositionally biased region" description="Basic and acidic residues" evidence="13">
    <location>
        <begin position="40"/>
        <end position="50"/>
    </location>
</feature>
<evidence type="ECO:0000256" key="6">
    <source>
        <dbReference type="ARBA" id="ARBA00023186"/>
    </source>
</evidence>
<keyword evidence="15" id="KW-1185">Reference proteome</keyword>
<keyword evidence="6 10" id="KW-0143">Chaperone</keyword>
<name>A0A3E1K5C2_9GAMM</name>
<gene>
    <name evidence="10 14" type="primary">grpE</name>
    <name evidence="14" type="ORF">DZC52_14110</name>
</gene>
<evidence type="ECO:0000256" key="4">
    <source>
        <dbReference type="ARBA" id="ARBA00022490"/>
    </source>
</evidence>
<dbReference type="NCBIfam" id="NF010748">
    <property type="entry name" value="PRK14150.1"/>
    <property type="match status" value="1"/>
</dbReference>
<evidence type="ECO:0000313" key="14">
    <source>
        <dbReference type="EMBL" id="RFF29233.1"/>
    </source>
</evidence>
<sequence>MGDKNEAANAEQNAADEQASQAEAADASEEEAVQDSGSGELEHEVDKLREALMRMRADMDNMQKRAEREMDKARRYQHEAIMRDLLPVIDGLEQGLENAAEGDSAREGLELTRKLLLKALEDHGLEVLNPEGERFDPQWHEAMSMQPSEDAEPDTVIMVLQKGYRLDDRLLRAARVIVASEP</sequence>
<evidence type="ECO:0000256" key="13">
    <source>
        <dbReference type="SAM" id="MobiDB-lite"/>
    </source>
</evidence>
<feature type="compositionally biased region" description="Low complexity" evidence="13">
    <location>
        <begin position="7"/>
        <end position="25"/>
    </location>
</feature>
<dbReference type="CDD" id="cd00446">
    <property type="entry name" value="GrpE"/>
    <property type="match status" value="1"/>
</dbReference>
<evidence type="ECO:0000256" key="12">
    <source>
        <dbReference type="RuleBase" id="RU004478"/>
    </source>
</evidence>
<dbReference type="SUPFAM" id="SSF58014">
    <property type="entry name" value="Coiled-coil domain of nucleotide exchange factor GrpE"/>
    <property type="match status" value="1"/>
</dbReference>
<dbReference type="Proteomes" id="UP000260351">
    <property type="component" value="Unassembled WGS sequence"/>
</dbReference>
<dbReference type="FunFam" id="2.30.22.10:FF:000001">
    <property type="entry name" value="Protein GrpE"/>
    <property type="match status" value="1"/>
</dbReference>
<dbReference type="SUPFAM" id="SSF51064">
    <property type="entry name" value="Head domain of nucleotide exchange factor GrpE"/>
    <property type="match status" value="1"/>
</dbReference>
<dbReference type="InterPro" id="IPR009012">
    <property type="entry name" value="GrpE_head"/>
</dbReference>
<dbReference type="NCBIfam" id="NF010738">
    <property type="entry name" value="PRK14140.1"/>
    <property type="match status" value="1"/>
</dbReference>
<evidence type="ECO:0000313" key="15">
    <source>
        <dbReference type="Proteomes" id="UP000260351"/>
    </source>
</evidence>
<reference evidence="14 15" key="1">
    <citation type="submission" date="2018-08" db="EMBL/GenBank/DDBJ databases">
        <title>Wenzhouxiangella salilacus sp. nov., a novel bacterium isolated from a saline lake in Xinjiang Province, China.</title>
        <authorList>
            <person name="Han S."/>
        </authorList>
    </citation>
    <scope>NUCLEOTIDE SEQUENCE [LARGE SCALE GENOMIC DNA]</scope>
    <source>
        <strain evidence="14 15">XDB06</strain>
    </source>
</reference>
<dbReference type="RefSeq" id="WP_116651788.1">
    <property type="nucleotide sequence ID" value="NZ_QUZK01000051.1"/>
</dbReference>
<dbReference type="OrthoDB" id="9789811at2"/>
<evidence type="ECO:0000256" key="8">
    <source>
        <dbReference type="ARBA" id="ARBA00072274"/>
    </source>
</evidence>
<comment type="subcellular location">
    <subcellularLocation>
        <location evidence="1 10">Cytoplasm</location>
    </subcellularLocation>
</comment>
<dbReference type="Pfam" id="PF01025">
    <property type="entry name" value="GrpE"/>
    <property type="match status" value="1"/>
</dbReference>
<dbReference type="Gene3D" id="3.90.20.20">
    <property type="match status" value="1"/>
</dbReference>
<keyword evidence="5 10" id="KW-0346">Stress response</keyword>
<comment type="similarity">
    <text evidence="2 10 12">Belongs to the GrpE family.</text>
</comment>
<evidence type="ECO:0000256" key="7">
    <source>
        <dbReference type="ARBA" id="ARBA00053401"/>
    </source>
</evidence>
<dbReference type="InterPro" id="IPR013805">
    <property type="entry name" value="GrpE_CC"/>
</dbReference>
<dbReference type="GO" id="GO:0006457">
    <property type="term" value="P:protein folding"/>
    <property type="evidence" value="ECO:0007669"/>
    <property type="project" value="InterPro"/>
</dbReference>
<comment type="function">
    <text evidence="7 10 11">Participates actively in the response to hyperosmotic and heat shock by preventing the aggregation of stress-denatured proteins, in association with DnaK and GrpE. It is the nucleotide exchange factor for DnaK and may function as a thermosensor. Unfolded proteins bind initially to DnaJ; upon interaction with the DnaJ-bound protein, DnaK hydrolyzes its bound ATP, resulting in the formation of a stable complex. GrpE releases ADP from DnaK; ATP binding to DnaK triggers the release of the substrate protein, thus completing the reaction cycle. Several rounds of ATP-dependent interactions between DnaJ, DnaK and GrpE are required for fully efficient folding.</text>
</comment>
<dbReference type="InterPro" id="IPR000740">
    <property type="entry name" value="GrpE"/>
</dbReference>
<comment type="caution">
    <text evidence="14">The sequence shown here is derived from an EMBL/GenBank/DDBJ whole genome shotgun (WGS) entry which is preliminary data.</text>
</comment>
<dbReference type="PROSITE" id="PS01071">
    <property type="entry name" value="GRPE"/>
    <property type="match status" value="1"/>
</dbReference>
<dbReference type="GO" id="GO:0051087">
    <property type="term" value="F:protein-folding chaperone binding"/>
    <property type="evidence" value="ECO:0007669"/>
    <property type="project" value="InterPro"/>
</dbReference>
<evidence type="ECO:0000256" key="10">
    <source>
        <dbReference type="HAMAP-Rule" id="MF_01151"/>
    </source>
</evidence>
<dbReference type="PANTHER" id="PTHR21237">
    <property type="entry name" value="GRPE PROTEIN"/>
    <property type="match status" value="1"/>
</dbReference>
<keyword evidence="4 10" id="KW-0963">Cytoplasm</keyword>
<dbReference type="Gene3D" id="2.30.22.10">
    <property type="entry name" value="Head domain of nucleotide exchange factor GrpE"/>
    <property type="match status" value="1"/>
</dbReference>
<protein>
    <recommendedName>
        <fullName evidence="8 10">Protein GrpE</fullName>
    </recommendedName>
    <alternativeName>
        <fullName evidence="9 10">HSP-70 cofactor</fullName>
    </alternativeName>
</protein>
<comment type="subunit">
    <text evidence="3 10">Homodimer.</text>
</comment>
<evidence type="ECO:0000256" key="1">
    <source>
        <dbReference type="ARBA" id="ARBA00004496"/>
    </source>
</evidence>
<dbReference type="GO" id="GO:0042803">
    <property type="term" value="F:protein homodimerization activity"/>
    <property type="evidence" value="ECO:0007669"/>
    <property type="project" value="InterPro"/>
</dbReference>
<dbReference type="PANTHER" id="PTHR21237:SF23">
    <property type="entry name" value="GRPE PROTEIN HOMOLOG, MITOCHONDRIAL"/>
    <property type="match status" value="1"/>
</dbReference>
<evidence type="ECO:0000256" key="11">
    <source>
        <dbReference type="RuleBase" id="RU000639"/>
    </source>
</evidence>
<dbReference type="EMBL" id="QUZK01000051">
    <property type="protein sequence ID" value="RFF29233.1"/>
    <property type="molecule type" value="Genomic_DNA"/>
</dbReference>
<evidence type="ECO:0000256" key="9">
    <source>
        <dbReference type="ARBA" id="ARBA00076414"/>
    </source>
</evidence>